<organism evidence="2 3">
    <name type="scientific">Streptomyces agglomeratus</name>
    <dbReference type="NCBI Taxonomy" id="285458"/>
    <lineage>
        <taxon>Bacteria</taxon>
        <taxon>Bacillati</taxon>
        <taxon>Actinomycetota</taxon>
        <taxon>Actinomycetes</taxon>
        <taxon>Kitasatosporales</taxon>
        <taxon>Streptomycetaceae</taxon>
        <taxon>Streptomyces</taxon>
    </lineage>
</organism>
<protein>
    <submittedName>
        <fullName evidence="2">Uncharacterized protein</fullName>
    </submittedName>
</protein>
<accession>A0A1E5NYR1</accession>
<evidence type="ECO:0000256" key="1">
    <source>
        <dbReference type="SAM" id="MobiDB-lite"/>
    </source>
</evidence>
<comment type="caution">
    <text evidence="2">The sequence shown here is derived from an EMBL/GenBank/DDBJ whole genome shotgun (WGS) entry which is preliminary data.</text>
</comment>
<sequence>MEGAPLPGAYWLHVPPRTDDTCTWCAQLSQDSAQGAKAGPAEESGGSTSESEPAARMPRVDAWMAEIVRMVMLSWPRAQSFQRRSSSPDQSERQ</sequence>
<feature type="compositionally biased region" description="Low complexity" evidence="1">
    <location>
        <begin position="38"/>
        <end position="55"/>
    </location>
</feature>
<evidence type="ECO:0000313" key="2">
    <source>
        <dbReference type="EMBL" id="OEJ21437.1"/>
    </source>
</evidence>
<feature type="region of interest" description="Disordered" evidence="1">
    <location>
        <begin position="31"/>
        <end position="57"/>
    </location>
</feature>
<proteinExistence type="predicted"/>
<reference evidence="2 3" key="1">
    <citation type="submission" date="2016-08" db="EMBL/GenBank/DDBJ databases">
        <title>Complete genome sequence of Streptomyces agglomeratus strain 6-3-2, a novel anti-MRSA actinomycete isolated from Wuli of Tebit, China.</title>
        <authorList>
            <person name="Chen X."/>
        </authorList>
    </citation>
    <scope>NUCLEOTIDE SEQUENCE [LARGE SCALE GENOMIC DNA]</scope>
    <source>
        <strain evidence="2 3">6-3-2</strain>
    </source>
</reference>
<keyword evidence="3" id="KW-1185">Reference proteome</keyword>
<dbReference type="AlphaFoldDB" id="A0A1E5NYR1"/>
<gene>
    <name evidence="2" type="ORF">AS594_38385</name>
</gene>
<name>A0A1E5NYR1_9ACTN</name>
<evidence type="ECO:0000313" key="3">
    <source>
        <dbReference type="Proteomes" id="UP000095759"/>
    </source>
</evidence>
<dbReference type="Proteomes" id="UP000095759">
    <property type="component" value="Unassembled WGS sequence"/>
</dbReference>
<dbReference type="EMBL" id="MEHJ01000002">
    <property type="protein sequence ID" value="OEJ21437.1"/>
    <property type="molecule type" value="Genomic_DNA"/>
</dbReference>